<dbReference type="PANTHER" id="PTHR37534:SF43">
    <property type="entry name" value="FINGER DOMAIN PROTEIN, PUTATIVE (AFU_ORTHOLOGUE AFUA_1G01850)-RELATED"/>
    <property type="match status" value="1"/>
</dbReference>
<feature type="compositionally biased region" description="Low complexity" evidence="3">
    <location>
        <begin position="74"/>
        <end position="83"/>
    </location>
</feature>
<evidence type="ECO:0000313" key="6">
    <source>
        <dbReference type="Proteomes" id="UP000664169"/>
    </source>
</evidence>
<comment type="subcellular location">
    <subcellularLocation>
        <location evidence="1">Nucleus</location>
    </subcellularLocation>
</comment>
<dbReference type="PROSITE" id="PS00463">
    <property type="entry name" value="ZN2_CY6_FUNGAL_1"/>
    <property type="match status" value="1"/>
</dbReference>
<dbReference type="GO" id="GO:0000981">
    <property type="term" value="F:DNA-binding transcription factor activity, RNA polymerase II-specific"/>
    <property type="evidence" value="ECO:0007669"/>
    <property type="project" value="InterPro"/>
</dbReference>
<reference evidence="5" key="1">
    <citation type="submission" date="2021-03" db="EMBL/GenBank/DDBJ databases">
        <authorList>
            <person name="Tagirdzhanova G."/>
        </authorList>
    </citation>
    <scope>NUCLEOTIDE SEQUENCE</scope>
</reference>
<dbReference type="InterPro" id="IPR021858">
    <property type="entry name" value="Fun_TF"/>
</dbReference>
<dbReference type="GO" id="GO:0005634">
    <property type="term" value="C:nucleus"/>
    <property type="evidence" value="ECO:0007669"/>
    <property type="project" value="UniProtKB-SubCell"/>
</dbReference>
<name>A0A8H3I5B6_9LECA</name>
<evidence type="ECO:0000256" key="2">
    <source>
        <dbReference type="ARBA" id="ARBA00023242"/>
    </source>
</evidence>
<comment type="caution">
    <text evidence="5">The sequence shown here is derived from an EMBL/GenBank/DDBJ whole genome shotgun (WGS) entry which is preliminary data.</text>
</comment>
<dbReference type="InterPro" id="IPR036864">
    <property type="entry name" value="Zn2-C6_fun-type_DNA-bd_sf"/>
</dbReference>
<dbReference type="PROSITE" id="PS50048">
    <property type="entry name" value="ZN2_CY6_FUNGAL_2"/>
    <property type="match status" value="1"/>
</dbReference>
<gene>
    <name evidence="5" type="ORF">GOMPHAMPRED_000778</name>
</gene>
<sequence>MPRPKVPGAPEPKRRSRTGCWNCKAKKVKCGEEKPRCSNCDKNGEDVCDYSIRLNWNSNLGKRRGPETPDQSDPGTPGSTSSGVLPGMGTMSFAIETGRSVPSLARSSSHMTTHSTASFLSQLDSHPRSGSPTPTASSFTIDAASPHLSTPPPTFVVRQTSPYARPSGPNPTNPAKRPRHGSISEPILRNGSGYELTSAPMQSQIPQFTNPYTNEPLDPCLYTDNAITVTNEDTMPPPNSGRGSTSLSVDSSRKMSVAYDPDDDPRRMSVNSLLIKEESEAKTRPSVSRYDSDDRMQFYGIDRGLPDFDVPRNIDRTVLDVTTPIMTHTETERRDSSTEFGFSSTANSVAGYTHNLQVRISKNLLPLPDVLLNNPMNLMYFHFFIEHTARILVPHDCPANPFKIILPQMAVRDNDLLFLLLAYSASHRARLLDHPEPSNRIAFWVSDVFTHLRMTIEDQSSKITPANVAAAVMLASLEIVAPGSFGVEIPWQKHLSLARRMIALRGGSRAIEARDRVSHFLIRWFAYLDILGNFSTTGISQESPMFSDDLYQFDNEKEDYTIDCMLGFSGFLAGVLARIADRSRCCDVERLTSMGTINPDWRPGPEVAKEAEKLKADLAIAYKHKYTLCPHRHSPTESESVWEVTEMDATNSAYYWAGLVHLYRRILGLSLRSEEVQTAVVRIIDTIYEVRKGGSAEACLIFPLITAGCQVEERSSQELILQRIKSVEASGMTQVKKARKLLERVWETGQPWETLVHGEFFG</sequence>
<dbReference type="InterPro" id="IPR001138">
    <property type="entry name" value="Zn2Cys6_DnaBD"/>
</dbReference>
<feature type="compositionally biased region" description="Polar residues" evidence="3">
    <location>
        <begin position="241"/>
        <end position="250"/>
    </location>
</feature>
<dbReference type="PANTHER" id="PTHR37534">
    <property type="entry name" value="TRANSCRIPTIONAL ACTIVATOR PROTEIN UGA3"/>
    <property type="match status" value="1"/>
</dbReference>
<protein>
    <recommendedName>
        <fullName evidence="4">Zn(2)-C6 fungal-type domain-containing protein</fullName>
    </recommendedName>
</protein>
<keyword evidence="2" id="KW-0539">Nucleus</keyword>
<dbReference type="Pfam" id="PF11951">
    <property type="entry name" value="Fungal_trans_2"/>
    <property type="match status" value="1"/>
</dbReference>
<feature type="domain" description="Zn(2)-C6 fungal-type" evidence="4">
    <location>
        <begin position="19"/>
        <end position="50"/>
    </location>
</feature>
<evidence type="ECO:0000313" key="5">
    <source>
        <dbReference type="EMBL" id="CAF9915502.1"/>
    </source>
</evidence>
<dbReference type="SUPFAM" id="SSF57701">
    <property type="entry name" value="Zn2/Cys6 DNA-binding domain"/>
    <property type="match status" value="1"/>
</dbReference>
<evidence type="ECO:0000256" key="1">
    <source>
        <dbReference type="ARBA" id="ARBA00004123"/>
    </source>
</evidence>
<dbReference type="CDD" id="cd00067">
    <property type="entry name" value="GAL4"/>
    <property type="match status" value="1"/>
</dbReference>
<evidence type="ECO:0000256" key="3">
    <source>
        <dbReference type="SAM" id="MobiDB-lite"/>
    </source>
</evidence>
<evidence type="ECO:0000259" key="4">
    <source>
        <dbReference type="PROSITE" id="PS50048"/>
    </source>
</evidence>
<dbReference type="OrthoDB" id="5229455at2759"/>
<organism evidence="5 6">
    <name type="scientific">Gomphillus americanus</name>
    <dbReference type="NCBI Taxonomy" id="1940652"/>
    <lineage>
        <taxon>Eukaryota</taxon>
        <taxon>Fungi</taxon>
        <taxon>Dikarya</taxon>
        <taxon>Ascomycota</taxon>
        <taxon>Pezizomycotina</taxon>
        <taxon>Lecanoromycetes</taxon>
        <taxon>OSLEUM clade</taxon>
        <taxon>Ostropomycetidae</taxon>
        <taxon>Ostropales</taxon>
        <taxon>Graphidaceae</taxon>
        <taxon>Gomphilloideae</taxon>
        <taxon>Gomphillus</taxon>
    </lineage>
</organism>
<dbReference type="Gene3D" id="4.10.240.10">
    <property type="entry name" value="Zn(2)-C6 fungal-type DNA-binding domain"/>
    <property type="match status" value="1"/>
</dbReference>
<dbReference type="GO" id="GO:0008270">
    <property type="term" value="F:zinc ion binding"/>
    <property type="evidence" value="ECO:0007669"/>
    <property type="project" value="InterPro"/>
</dbReference>
<dbReference type="EMBL" id="CAJPDQ010000010">
    <property type="protein sequence ID" value="CAF9915502.1"/>
    <property type="molecule type" value="Genomic_DNA"/>
</dbReference>
<keyword evidence="6" id="KW-1185">Reference proteome</keyword>
<dbReference type="GO" id="GO:0045944">
    <property type="term" value="P:positive regulation of transcription by RNA polymerase II"/>
    <property type="evidence" value="ECO:0007669"/>
    <property type="project" value="TreeGrafter"/>
</dbReference>
<dbReference type="Proteomes" id="UP000664169">
    <property type="component" value="Unassembled WGS sequence"/>
</dbReference>
<feature type="region of interest" description="Disordered" evidence="3">
    <location>
        <begin position="122"/>
        <end position="195"/>
    </location>
</feature>
<feature type="region of interest" description="Disordered" evidence="3">
    <location>
        <begin position="58"/>
        <end position="90"/>
    </location>
</feature>
<feature type="compositionally biased region" description="Polar residues" evidence="3">
    <location>
        <begin position="122"/>
        <end position="140"/>
    </location>
</feature>
<proteinExistence type="predicted"/>
<dbReference type="GO" id="GO:0000976">
    <property type="term" value="F:transcription cis-regulatory region binding"/>
    <property type="evidence" value="ECO:0007669"/>
    <property type="project" value="TreeGrafter"/>
</dbReference>
<dbReference type="AlphaFoldDB" id="A0A8H3I5B6"/>
<dbReference type="SMART" id="SM00066">
    <property type="entry name" value="GAL4"/>
    <property type="match status" value="1"/>
</dbReference>
<dbReference type="Pfam" id="PF00172">
    <property type="entry name" value="Zn_clus"/>
    <property type="match status" value="1"/>
</dbReference>
<accession>A0A8H3I5B6</accession>
<feature type="region of interest" description="Disordered" evidence="3">
    <location>
        <begin position="229"/>
        <end position="267"/>
    </location>
</feature>